<name>A0AAE0GPX7_9CHLO</name>
<evidence type="ECO:0000313" key="2">
    <source>
        <dbReference type="EMBL" id="KAK3281888.1"/>
    </source>
</evidence>
<protein>
    <recommendedName>
        <fullName evidence="1">C2 domain-containing protein</fullName>
    </recommendedName>
</protein>
<dbReference type="PANTHER" id="PTHR32097:SF17">
    <property type="entry name" value="CAMP-BINDING PROTEIN 1-RELATED"/>
    <property type="match status" value="1"/>
</dbReference>
<dbReference type="Gene3D" id="2.60.60.30">
    <property type="entry name" value="sav2460 like domains"/>
    <property type="match status" value="2"/>
</dbReference>
<dbReference type="AlphaFoldDB" id="A0AAE0GPX7"/>
<dbReference type="SMART" id="SM00239">
    <property type="entry name" value="C2"/>
    <property type="match status" value="1"/>
</dbReference>
<dbReference type="InterPro" id="IPR051324">
    <property type="entry name" value="Stress/Tellurium_Resist"/>
</dbReference>
<reference evidence="2 3" key="1">
    <citation type="journal article" date="2015" name="Genome Biol. Evol.">
        <title>Comparative Genomics of a Bacterivorous Green Alga Reveals Evolutionary Causalities and Consequences of Phago-Mixotrophic Mode of Nutrition.</title>
        <authorList>
            <person name="Burns J.A."/>
            <person name="Paasch A."/>
            <person name="Narechania A."/>
            <person name="Kim E."/>
        </authorList>
    </citation>
    <scope>NUCLEOTIDE SEQUENCE [LARGE SCALE GENOMIC DNA]</scope>
    <source>
        <strain evidence="2 3">PLY_AMNH</strain>
    </source>
</reference>
<evidence type="ECO:0000259" key="1">
    <source>
        <dbReference type="PROSITE" id="PS50004"/>
    </source>
</evidence>
<dbReference type="Pfam" id="PF02342">
    <property type="entry name" value="TerD"/>
    <property type="match status" value="2"/>
</dbReference>
<dbReference type="CDD" id="cd06974">
    <property type="entry name" value="TerD_like"/>
    <property type="match status" value="2"/>
</dbReference>
<dbReference type="EMBL" id="LGRX02003667">
    <property type="protein sequence ID" value="KAK3281888.1"/>
    <property type="molecule type" value="Genomic_DNA"/>
</dbReference>
<sequence length="576" mass="62229">MSLSDADVLGAEIDVVVVSGKDLAPKDSSFFGKGTSDPYVKVEVARNSTVLAKLGQTKVVEKSLSPSWGESFKGMLSKQQLQQPGIEVVFLIYDWDFASGDDPMGQVRIPLEQLASGHLLEKSLPVQDVQGCSKASGELKVQASLLLRRIVSLERGGVHPLPGGTIGVALGWDPLPGNVAVDLDNACVALSGRGDVIMKECVYFGQLKNSNGSIRHSGDEREGDENLHGSGDDEMIMVDLNNVPREVFAMFFVAAVATEGETFRSVKSARVRVVDWATGVESFRFCPAELGAHTSMVSVRILRASTGGWVMNVISQADHTARDFGSLIPEIKGLMLDVIPGVKVDQNERVALMRKGGNVRIRDFCPQQGGGAGCDENPLTVDTRAIPQRLCLGLAWDVTGGCNVDLDASVILMDAAGEVIEVVYYGHLKSHTCPGAVVHGGDEREGDEKGDDERVFLQLQLLPPTVCYLGICITSYSGQELDDVKDASCHLFNPLTNMDIVNFKMSKTKELDKKTGVLIGTLYRDQQNPSEWCMQIIVQPGIAREANQIVPWLSHIVKSNPPRPPVAFDGGNLMAV</sequence>
<comment type="caution">
    <text evidence="2">The sequence shown here is derived from an EMBL/GenBank/DDBJ whole genome shotgun (WGS) entry which is preliminary data.</text>
</comment>
<organism evidence="2 3">
    <name type="scientific">Cymbomonas tetramitiformis</name>
    <dbReference type="NCBI Taxonomy" id="36881"/>
    <lineage>
        <taxon>Eukaryota</taxon>
        <taxon>Viridiplantae</taxon>
        <taxon>Chlorophyta</taxon>
        <taxon>Pyramimonadophyceae</taxon>
        <taxon>Pyramimonadales</taxon>
        <taxon>Pyramimonadaceae</taxon>
        <taxon>Cymbomonas</taxon>
    </lineage>
</organism>
<dbReference type="Pfam" id="PF00168">
    <property type="entry name" value="C2"/>
    <property type="match status" value="1"/>
</dbReference>
<dbReference type="InterPro" id="IPR035892">
    <property type="entry name" value="C2_domain_sf"/>
</dbReference>
<dbReference type="PROSITE" id="PS50004">
    <property type="entry name" value="C2"/>
    <property type="match status" value="1"/>
</dbReference>
<dbReference type="SUPFAM" id="SSF49562">
    <property type="entry name" value="C2 domain (Calcium/lipid-binding domain, CaLB)"/>
    <property type="match status" value="1"/>
</dbReference>
<dbReference type="Gene3D" id="2.60.40.150">
    <property type="entry name" value="C2 domain"/>
    <property type="match status" value="1"/>
</dbReference>
<dbReference type="CDD" id="cd00030">
    <property type="entry name" value="C2"/>
    <property type="match status" value="1"/>
</dbReference>
<keyword evidence="3" id="KW-1185">Reference proteome</keyword>
<dbReference type="PANTHER" id="PTHR32097">
    <property type="entry name" value="CAMP-BINDING PROTEIN 1-RELATED"/>
    <property type="match status" value="1"/>
</dbReference>
<accession>A0AAE0GPX7</accession>
<gene>
    <name evidence="2" type="ORF">CYMTET_10349</name>
</gene>
<dbReference type="Proteomes" id="UP001190700">
    <property type="component" value="Unassembled WGS sequence"/>
</dbReference>
<evidence type="ECO:0000313" key="3">
    <source>
        <dbReference type="Proteomes" id="UP001190700"/>
    </source>
</evidence>
<proteinExistence type="predicted"/>
<feature type="domain" description="C2" evidence="1">
    <location>
        <begin position="1"/>
        <end position="124"/>
    </location>
</feature>
<dbReference type="InterPro" id="IPR000008">
    <property type="entry name" value="C2_dom"/>
</dbReference>
<dbReference type="InterPro" id="IPR003325">
    <property type="entry name" value="TerD"/>
</dbReference>